<organism evidence="6 7">
    <name type="scientific">Tritrichomonas musculus</name>
    <dbReference type="NCBI Taxonomy" id="1915356"/>
    <lineage>
        <taxon>Eukaryota</taxon>
        <taxon>Metamonada</taxon>
        <taxon>Parabasalia</taxon>
        <taxon>Tritrichomonadida</taxon>
        <taxon>Tritrichomonadidae</taxon>
        <taxon>Tritrichomonas</taxon>
    </lineage>
</organism>
<dbReference type="PANTHER" id="PTHR12176">
    <property type="entry name" value="SAM-DEPENDENT METHYLTRANSFERASE SUPERFAMILY PROTEIN"/>
    <property type="match status" value="1"/>
</dbReference>
<sequence>MSTNNEIKDQKINDINVSTPQSNSNHMTADQEEDLQVQILQKYRDFQQETGCTNEELFDLVMDIETAEYTDEPIDIEKILKSNYGAHDYWDNTYAESKKPFEWYIQWSDVEPKVSQFVKNKDLALIIGCGNSNMSYEVQQKDVKMVVSIDFSKIVIDQMTEKYKGNENLLWYEMDCTDMSFKDDLFDVVLDKGTFDAIFCGFDRSLKILSSLSEIWRVLKNNGFFIEISFGQPKDRLIWFEKSGENWKIYDPIVMPLKDLPDILIYVLQKIDNEDNKIES</sequence>
<feature type="compositionally biased region" description="Basic and acidic residues" evidence="4">
    <location>
        <begin position="1"/>
        <end position="12"/>
    </location>
</feature>
<dbReference type="EMBL" id="JAPFFF010000015">
    <property type="protein sequence ID" value="KAK8867220.1"/>
    <property type="molecule type" value="Genomic_DNA"/>
</dbReference>
<feature type="region of interest" description="Disordered" evidence="4">
    <location>
        <begin position="1"/>
        <end position="28"/>
    </location>
</feature>
<proteinExistence type="inferred from homology"/>
<comment type="similarity">
    <text evidence="1">Belongs to the methyltransferase superfamily.</text>
</comment>
<dbReference type="InterPro" id="IPR013216">
    <property type="entry name" value="Methyltransf_11"/>
</dbReference>
<feature type="domain" description="Methyltransferase type 11" evidence="5">
    <location>
        <begin position="127"/>
        <end position="226"/>
    </location>
</feature>
<dbReference type="Proteomes" id="UP001470230">
    <property type="component" value="Unassembled WGS sequence"/>
</dbReference>
<evidence type="ECO:0000313" key="6">
    <source>
        <dbReference type="EMBL" id="KAK8867220.1"/>
    </source>
</evidence>
<keyword evidence="7" id="KW-1185">Reference proteome</keyword>
<reference evidence="6 7" key="1">
    <citation type="submission" date="2024-04" db="EMBL/GenBank/DDBJ databases">
        <title>Tritrichomonas musculus Genome.</title>
        <authorList>
            <person name="Alves-Ferreira E."/>
            <person name="Grigg M."/>
            <person name="Lorenzi H."/>
            <person name="Galac M."/>
        </authorList>
    </citation>
    <scope>NUCLEOTIDE SEQUENCE [LARGE SCALE GENOMIC DNA]</scope>
    <source>
        <strain evidence="6 7">EAF2021</strain>
    </source>
</reference>
<dbReference type="CDD" id="cd02440">
    <property type="entry name" value="AdoMet_MTases"/>
    <property type="match status" value="1"/>
</dbReference>
<evidence type="ECO:0000313" key="7">
    <source>
        <dbReference type="Proteomes" id="UP001470230"/>
    </source>
</evidence>
<dbReference type="SUPFAM" id="SSF53335">
    <property type="entry name" value="S-adenosyl-L-methionine-dependent methyltransferases"/>
    <property type="match status" value="1"/>
</dbReference>
<protein>
    <recommendedName>
        <fullName evidence="5">Methyltransferase type 11 domain-containing protein</fullName>
    </recommendedName>
</protein>
<gene>
    <name evidence="6" type="ORF">M9Y10_010197</name>
</gene>
<accession>A0ABR2IQL5</accession>
<feature type="compositionally biased region" description="Polar residues" evidence="4">
    <location>
        <begin position="13"/>
        <end position="28"/>
    </location>
</feature>
<dbReference type="InterPro" id="IPR051419">
    <property type="entry name" value="Lys/N-term_MeTrsfase_sf"/>
</dbReference>
<dbReference type="PANTHER" id="PTHR12176:SF79">
    <property type="entry name" value="METHYLTRANSFERASE TYPE 11 DOMAIN-CONTAINING PROTEIN"/>
    <property type="match status" value="1"/>
</dbReference>
<evidence type="ECO:0000256" key="4">
    <source>
        <dbReference type="SAM" id="MobiDB-lite"/>
    </source>
</evidence>
<keyword evidence="3" id="KW-0808">Transferase</keyword>
<keyword evidence="2" id="KW-0489">Methyltransferase</keyword>
<dbReference type="InterPro" id="IPR029063">
    <property type="entry name" value="SAM-dependent_MTases_sf"/>
</dbReference>
<name>A0ABR2IQL5_9EUKA</name>
<evidence type="ECO:0000256" key="1">
    <source>
        <dbReference type="ARBA" id="ARBA00008361"/>
    </source>
</evidence>
<dbReference type="Pfam" id="PF08241">
    <property type="entry name" value="Methyltransf_11"/>
    <property type="match status" value="1"/>
</dbReference>
<dbReference type="Gene3D" id="3.40.50.150">
    <property type="entry name" value="Vaccinia Virus protein VP39"/>
    <property type="match status" value="1"/>
</dbReference>
<evidence type="ECO:0000259" key="5">
    <source>
        <dbReference type="Pfam" id="PF08241"/>
    </source>
</evidence>
<evidence type="ECO:0000256" key="3">
    <source>
        <dbReference type="ARBA" id="ARBA00022679"/>
    </source>
</evidence>
<evidence type="ECO:0000256" key="2">
    <source>
        <dbReference type="ARBA" id="ARBA00022603"/>
    </source>
</evidence>
<comment type="caution">
    <text evidence="6">The sequence shown here is derived from an EMBL/GenBank/DDBJ whole genome shotgun (WGS) entry which is preliminary data.</text>
</comment>